<proteinExistence type="predicted"/>
<accession>A0A699ZQ27</accession>
<sequence>MSGVQQRMQLLDGLKDAVSSQDFARAAQMKRQLDELEAEDPILRLRKELKAAVEQEQYK</sequence>
<name>A0A699ZQ27_HAELA</name>
<gene>
    <name evidence="1" type="ORF">HaLaN_21761</name>
</gene>
<comment type="caution">
    <text evidence="1">The sequence shown here is derived from an EMBL/GenBank/DDBJ whole genome shotgun (WGS) entry which is preliminary data.</text>
</comment>
<organism evidence="1 2">
    <name type="scientific">Haematococcus lacustris</name>
    <name type="common">Green alga</name>
    <name type="synonym">Haematococcus pluvialis</name>
    <dbReference type="NCBI Taxonomy" id="44745"/>
    <lineage>
        <taxon>Eukaryota</taxon>
        <taxon>Viridiplantae</taxon>
        <taxon>Chlorophyta</taxon>
        <taxon>core chlorophytes</taxon>
        <taxon>Chlorophyceae</taxon>
        <taxon>CS clade</taxon>
        <taxon>Chlamydomonadales</taxon>
        <taxon>Haematococcaceae</taxon>
        <taxon>Haematococcus</taxon>
    </lineage>
</organism>
<feature type="non-terminal residue" evidence="1">
    <location>
        <position position="59"/>
    </location>
</feature>
<dbReference type="Proteomes" id="UP000485058">
    <property type="component" value="Unassembled WGS sequence"/>
</dbReference>
<evidence type="ECO:0000313" key="2">
    <source>
        <dbReference type="Proteomes" id="UP000485058"/>
    </source>
</evidence>
<dbReference type="AlphaFoldDB" id="A0A699ZQ27"/>
<evidence type="ECO:0000313" key="1">
    <source>
        <dbReference type="EMBL" id="GFH24045.1"/>
    </source>
</evidence>
<dbReference type="EMBL" id="BLLF01002427">
    <property type="protein sequence ID" value="GFH24045.1"/>
    <property type="molecule type" value="Genomic_DNA"/>
</dbReference>
<keyword evidence="2" id="KW-1185">Reference proteome</keyword>
<protein>
    <recommendedName>
        <fullName evidence="3">UVR domain-containing protein</fullName>
    </recommendedName>
</protein>
<evidence type="ECO:0008006" key="3">
    <source>
        <dbReference type="Google" id="ProtNLM"/>
    </source>
</evidence>
<reference evidence="1 2" key="1">
    <citation type="submission" date="2020-02" db="EMBL/GenBank/DDBJ databases">
        <title>Draft genome sequence of Haematococcus lacustris strain NIES-144.</title>
        <authorList>
            <person name="Morimoto D."/>
            <person name="Nakagawa S."/>
            <person name="Yoshida T."/>
            <person name="Sawayama S."/>
        </authorList>
    </citation>
    <scope>NUCLEOTIDE SEQUENCE [LARGE SCALE GENOMIC DNA]</scope>
    <source>
        <strain evidence="1 2">NIES-144</strain>
    </source>
</reference>